<feature type="transmembrane region" description="Helical" evidence="1">
    <location>
        <begin position="46"/>
        <end position="64"/>
    </location>
</feature>
<comment type="caution">
    <text evidence="2">The sequence shown here is derived from an EMBL/GenBank/DDBJ whole genome shotgun (WGS) entry which is preliminary data.</text>
</comment>
<dbReference type="InterPro" id="IPR025338">
    <property type="entry name" value="DUF4244"/>
</dbReference>
<gene>
    <name evidence="2" type="ORF">BN381_150124</name>
</gene>
<keyword evidence="1" id="KW-0812">Transmembrane</keyword>
<accession>R4Z144</accession>
<evidence type="ECO:0000313" key="2">
    <source>
        <dbReference type="EMBL" id="CCM63011.1"/>
    </source>
</evidence>
<dbReference type="RefSeq" id="WP_012225005.1">
    <property type="nucleotide sequence ID" value="NZ_HG422565.1"/>
</dbReference>
<reference evidence="2 3" key="1">
    <citation type="journal article" date="2013" name="ISME J.">
        <title>Metabolic model for the filamentous 'Candidatus Microthrix parvicella' based on genomic and metagenomic analyses.</title>
        <authorList>
            <person name="Jon McIlroy S."/>
            <person name="Kristiansen R."/>
            <person name="Albertsen M."/>
            <person name="Michael Karst S."/>
            <person name="Rossetti S."/>
            <person name="Lund Nielsen J."/>
            <person name="Tandoi V."/>
            <person name="James Seviour R."/>
            <person name="Nielsen P.H."/>
        </authorList>
    </citation>
    <scope>NUCLEOTIDE SEQUENCE [LARGE SCALE GENOMIC DNA]</scope>
    <source>
        <strain evidence="2 3">RN1</strain>
    </source>
</reference>
<dbReference type="AlphaFoldDB" id="R4Z144"/>
<dbReference type="HOGENOM" id="CLU_2492104_0_0_11"/>
<protein>
    <recommendedName>
        <fullName evidence="4">DUF4244 domain-containing protein</fullName>
    </recommendedName>
</protein>
<keyword evidence="1" id="KW-1133">Transmembrane helix</keyword>
<evidence type="ECO:0000256" key="1">
    <source>
        <dbReference type="SAM" id="Phobius"/>
    </source>
</evidence>
<dbReference type="STRING" id="1229780.BN381_150124"/>
<sequence length="86" mass="9441">MSAIKHVPLSIIHQLTTQREVPGHRPTGQPPRTVRRLDRGQSTVEYALLVVGIATLALLVLAWASSTDVVGALFDRVFRWVTGRVG</sequence>
<keyword evidence="3" id="KW-1185">Reference proteome</keyword>
<organism evidence="2 3">
    <name type="scientific">Candidatus Neomicrothrix parvicella RN1</name>
    <dbReference type="NCBI Taxonomy" id="1229780"/>
    <lineage>
        <taxon>Bacteria</taxon>
        <taxon>Bacillati</taxon>
        <taxon>Actinomycetota</taxon>
        <taxon>Acidimicrobiia</taxon>
        <taxon>Acidimicrobiales</taxon>
        <taxon>Microthrixaceae</taxon>
        <taxon>Candidatus Neomicrothrix</taxon>
    </lineage>
</organism>
<dbReference type="EMBL" id="CANL01000007">
    <property type="protein sequence ID" value="CCM63011.1"/>
    <property type="molecule type" value="Genomic_DNA"/>
</dbReference>
<name>R4Z144_9ACTN</name>
<dbReference type="Pfam" id="PF14029">
    <property type="entry name" value="DUF4244"/>
    <property type="match status" value="1"/>
</dbReference>
<evidence type="ECO:0008006" key="4">
    <source>
        <dbReference type="Google" id="ProtNLM"/>
    </source>
</evidence>
<evidence type="ECO:0000313" key="3">
    <source>
        <dbReference type="Proteomes" id="UP000018291"/>
    </source>
</evidence>
<dbReference type="Proteomes" id="UP000018291">
    <property type="component" value="Unassembled WGS sequence"/>
</dbReference>
<keyword evidence="1" id="KW-0472">Membrane</keyword>
<proteinExistence type="predicted"/>